<keyword evidence="3" id="KW-1185">Reference proteome</keyword>
<dbReference type="Proteomes" id="UP000199242">
    <property type="component" value="Unassembled WGS sequence"/>
</dbReference>
<dbReference type="Gene3D" id="2.170.130.10">
    <property type="entry name" value="TonB-dependent receptor, plug domain"/>
    <property type="match status" value="1"/>
</dbReference>
<sequence length="817" mass="92049">MYFCGIKKTQQFMNFSISRKISLGILMATANFCFAQDKAEAALKKFEENYPQEKIHLLLSKNSFVAGENLWFTSFVFEGYSPSTISTSIFIELYDQNKKLISKKLYPLIKGKGSGSITLPEDLKEDVYYLRAYTTWMGNFSDEFNEIQPILVYNPSSPEKLVKDTVSPWTAEVFPEGGTFIDGIQTKFAVRLKSKGETPSEWEGYVTESLNPEKKIVSFKGFDQNVGSFSFIPQSGKVYQVNISDANGKKLTVSLPQVASSGINLQVKSNNDAIKFTLKSKNVSADSQFKVLGTINNQLVYKAKISKISDQEYSIPTNQLINGILSLTVFDENENIVAHRLCFVQPQILKISQPALKNITLSTQKRDSNSFNIDQNKAIDSYTVAVMDGEAGSHESEESLPSKLWLTGDLTSKIYKPAQYFNSDRNFEALDALLITEKWNRFSWQTIITGNFPVIKYKPEMYLSYKGKAMQLGKPASEAEINLIFKMPNQGIKYNVVTTDKDGLFTLNGLIFEEDMKFSYQLNSEKATKNAVQVYFQPNFAFLPLKINLPKTEYQLVSRNGGDKNSQEIERAIVNKRSTAEFNEKVTLIEEVTIKAQKKDLTKKLNNELSSPLFKSNNEVVFDFVNDNMGAQASFNILQWLQGRVAGLQIQMQGGNYTASFRGSPIAFFLDEMRMDASQISNIPVPSIAMIKVIRGSFAGNFGGGDGAIAIYTKRGGTSGATIDPSLPSTLTEVKLTGYNKEVPFINNIYEDERLRNIAQDKRDVLYWNPYVESKPSEPTVIQWYNNDDAKKFKVIIIGFDENNDLLYYNKVLDQSK</sequence>
<accession>A0ABY0QQB7</accession>
<dbReference type="SUPFAM" id="SSF56935">
    <property type="entry name" value="Porins"/>
    <property type="match status" value="1"/>
</dbReference>
<evidence type="ECO:0000313" key="3">
    <source>
        <dbReference type="Proteomes" id="UP000199242"/>
    </source>
</evidence>
<gene>
    <name evidence="2" type="ORF">SAMN05216273_101376</name>
</gene>
<evidence type="ECO:0000256" key="1">
    <source>
        <dbReference type="SAM" id="SignalP"/>
    </source>
</evidence>
<evidence type="ECO:0000313" key="2">
    <source>
        <dbReference type="EMBL" id="SDL48544.1"/>
    </source>
</evidence>
<proteinExistence type="predicted"/>
<protein>
    <submittedName>
        <fullName evidence="2">TonB-dependent Receptor Plug Domain</fullName>
    </submittedName>
</protein>
<comment type="caution">
    <text evidence="2">The sequence shown here is derived from an EMBL/GenBank/DDBJ whole genome shotgun (WGS) entry which is preliminary data.</text>
</comment>
<keyword evidence="2" id="KW-0675">Receptor</keyword>
<feature type="signal peptide" evidence="1">
    <location>
        <begin position="1"/>
        <end position="35"/>
    </location>
</feature>
<organism evidence="2 3">
    <name type="scientific">Chryseobacterium taihuense</name>
    <dbReference type="NCBI Taxonomy" id="1141221"/>
    <lineage>
        <taxon>Bacteria</taxon>
        <taxon>Pseudomonadati</taxon>
        <taxon>Bacteroidota</taxon>
        <taxon>Flavobacteriia</taxon>
        <taxon>Flavobacteriales</taxon>
        <taxon>Weeksellaceae</taxon>
        <taxon>Chryseobacterium group</taxon>
        <taxon>Chryseobacterium</taxon>
    </lineage>
</organism>
<feature type="chain" id="PRO_5046799264" evidence="1">
    <location>
        <begin position="36"/>
        <end position="817"/>
    </location>
</feature>
<reference evidence="2 3" key="1">
    <citation type="submission" date="2016-10" db="EMBL/GenBank/DDBJ databases">
        <authorList>
            <person name="Varghese N."/>
            <person name="Submissions S."/>
        </authorList>
    </citation>
    <scope>NUCLEOTIDE SEQUENCE [LARGE SCALE GENOMIC DNA]</scope>
    <source>
        <strain evidence="2 3">CGMCC 1.10941</strain>
    </source>
</reference>
<keyword evidence="1" id="KW-0732">Signal</keyword>
<name>A0ABY0QQB7_9FLAO</name>
<dbReference type="InterPro" id="IPR037066">
    <property type="entry name" value="Plug_dom_sf"/>
</dbReference>
<dbReference type="EMBL" id="FNHD01000001">
    <property type="protein sequence ID" value="SDL48544.1"/>
    <property type="molecule type" value="Genomic_DNA"/>
</dbReference>